<dbReference type="PANTHER" id="PTHR10695:SF46">
    <property type="entry name" value="BIFUNCTIONAL COENZYME A SYNTHASE-RELATED"/>
    <property type="match status" value="1"/>
</dbReference>
<evidence type="ECO:0000313" key="2">
    <source>
        <dbReference type="EMBL" id="CZT15631.1"/>
    </source>
</evidence>
<proteinExistence type="predicted"/>
<keyword evidence="3" id="KW-1185">Reference proteome</keyword>
<dbReference type="InterPro" id="IPR014729">
    <property type="entry name" value="Rossmann-like_a/b/a_fold"/>
</dbReference>
<dbReference type="GO" id="GO:0004140">
    <property type="term" value="F:dephospho-CoA kinase activity"/>
    <property type="evidence" value="ECO:0007669"/>
    <property type="project" value="TreeGrafter"/>
</dbReference>
<organism evidence="2 3">
    <name type="scientific">Ramularia collo-cygni</name>
    <dbReference type="NCBI Taxonomy" id="112498"/>
    <lineage>
        <taxon>Eukaryota</taxon>
        <taxon>Fungi</taxon>
        <taxon>Dikarya</taxon>
        <taxon>Ascomycota</taxon>
        <taxon>Pezizomycotina</taxon>
        <taxon>Dothideomycetes</taxon>
        <taxon>Dothideomycetidae</taxon>
        <taxon>Mycosphaerellales</taxon>
        <taxon>Mycosphaerellaceae</taxon>
        <taxon>Ramularia</taxon>
    </lineage>
</organism>
<evidence type="ECO:0000256" key="1">
    <source>
        <dbReference type="SAM" id="MobiDB-lite"/>
    </source>
</evidence>
<gene>
    <name evidence="2" type="ORF">RCC_01473</name>
</gene>
<dbReference type="PANTHER" id="PTHR10695">
    <property type="entry name" value="DEPHOSPHO-COA KINASE-RELATED"/>
    <property type="match status" value="1"/>
</dbReference>
<dbReference type="AlphaFoldDB" id="A0A2D3UMR6"/>
<dbReference type="GeneID" id="35596721"/>
<dbReference type="SUPFAM" id="SSF52374">
    <property type="entry name" value="Nucleotidylyl transferase"/>
    <property type="match status" value="1"/>
</dbReference>
<evidence type="ECO:0008006" key="4">
    <source>
        <dbReference type="Google" id="ProtNLM"/>
    </source>
</evidence>
<protein>
    <recommendedName>
        <fullName evidence="4">Cytidyltransferase-like domain-containing protein</fullName>
    </recommendedName>
</protein>
<dbReference type="Proteomes" id="UP000225277">
    <property type="component" value="Unassembled WGS sequence"/>
</dbReference>
<dbReference type="OrthoDB" id="330671at2759"/>
<reference evidence="2 3" key="1">
    <citation type="submission" date="2016-03" db="EMBL/GenBank/DDBJ databases">
        <authorList>
            <person name="Ploux O."/>
        </authorList>
    </citation>
    <scope>NUCLEOTIDE SEQUENCE [LARGE SCALE GENOMIC DNA]</scope>
    <source>
        <strain evidence="2 3">URUG2</strain>
    </source>
</reference>
<dbReference type="RefSeq" id="XP_023622527.1">
    <property type="nucleotide sequence ID" value="XM_023766759.1"/>
</dbReference>
<sequence>MSLERSDSGQPPRFLLLLPPAPSNPTHASLKSAYSSTIIQVLQEVALHSPECASQAAVLEIGLACPHLVGHHQKSRASLYHQTQSLLAGIYKLITVVAAQEGINVEDADGVDVRVILVAWDGEHEDEVVVGRTPYGPVIDLPTLAKSGRQWQFAFGVETDEGEKFLRAFVTAKSSTEEASSSSNPPSTSPPSSSSSDNATRRHNIAVGGTWDHLHAGHKLLLTMTLFLLDPRIASKPFTATIGITGDALLTAKKHAHLLQSWTERQKSCATFTNSIVDFSTTASSQGSRQVSIRDDAGPNGKGVDITYPNGLVVKFTEIQDPFGPTITEQEIEGLVVSGETRSGGKAVNDKRKELGWKELDVYEVDVLDAGEEGEGSVKEGFESKLSSSAIREKLAGKDRGKM</sequence>
<evidence type="ECO:0000313" key="3">
    <source>
        <dbReference type="Proteomes" id="UP000225277"/>
    </source>
</evidence>
<name>A0A2D3UMR6_9PEZI</name>
<dbReference type="GO" id="GO:0015937">
    <property type="term" value="P:coenzyme A biosynthetic process"/>
    <property type="evidence" value="ECO:0007669"/>
    <property type="project" value="TreeGrafter"/>
</dbReference>
<feature type="region of interest" description="Disordered" evidence="1">
    <location>
        <begin position="176"/>
        <end position="200"/>
    </location>
</feature>
<dbReference type="EMBL" id="FJUY01000001">
    <property type="protein sequence ID" value="CZT15631.1"/>
    <property type="molecule type" value="Genomic_DNA"/>
</dbReference>
<feature type="compositionally biased region" description="Low complexity" evidence="1">
    <location>
        <begin position="177"/>
        <end position="196"/>
    </location>
</feature>
<dbReference type="Gene3D" id="3.40.50.620">
    <property type="entry name" value="HUPs"/>
    <property type="match status" value="1"/>
</dbReference>
<accession>A0A2D3UMR6</accession>
<dbReference type="STRING" id="112498.A0A2D3UMR6"/>